<dbReference type="EC" id="2.7.11.1" evidence="2"/>
<dbReference type="GO" id="GO:0016020">
    <property type="term" value="C:membrane"/>
    <property type="evidence" value="ECO:0007669"/>
    <property type="project" value="UniProtKB-SubCell"/>
</dbReference>
<dbReference type="Gene3D" id="3.30.200.20">
    <property type="entry name" value="Phosphorylase Kinase, domain 1"/>
    <property type="match status" value="1"/>
</dbReference>
<dbReference type="InterPro" id="IPR000719">
    <property type="entry name" value="Prot_kinase_dom"/>
</dbReference>
<evidence type="ECO:0000256" key="8">
    <source>
        <dbReference type="ARBA" id="ARBA00022729"/>
    </source>
</evidence>
<evidence type="ECO:0000256" key="15">
    <source>
        <dbReference type="ARBA" id="ARBA00023170"/>
    </source>
</evidence>
<accession>A0A1J3E1C1</accession>
<keyword evidence="10 18" id="KW-0547">Nucleotide-binding</keyword>
<evidence type="ECO:0000256" key="17">
    <source>
        <dbReference type="ARBA" id="ARBA00048679"/>
    </source>
</evidence>
<keyword evidence="4" id="KW-0597">Phosphoprotein</keyword>
<dbReference type="EMBL" id="GEVI01006383">
    <property type="protein sequence ID" value="JAU25937.1"/>
    <property type="molecule type" value="Transcribed_RNA"/>
</dbReference>
<dbReference type="InterPro" id="IPR008271">
    <property type="entry name" value="Ser/Thr_kinase_AS"/>
</dbReference>
<dbReference type="GO" id="GO:0005524">
    <property type="term" value="F:ATP binding"/>
    <property type="evidence" value="ECO:0007669"/>
    <property type="project" value="UniProtKB-UniRule"/>
</dbReference>
<sequence length="915" mass="102290">MCVFFSFCKCLSPLHHRIIMEKHPQTLLIFALIFISFSALHLVEAQDQQGFISLDCGLSPTDPSYNDPSTGLTYSTDDGFVHSGKTGKIKKEFESIFSKPSLTLRYFPDGVRNCYTLNVTQDTNYLIKAVFVYGNYDDLNNYPSFDLYLGPNLWSTVDMNGRTNGTIEEIIHRTRSKSLQVCFVKTGTSYPMVNTIELRPLKNNTYNTQSGSLKYFFRYYFSTSGRNIRYPNDVHDRKWYPFFDSKEWTEVTTDLNVNVSNGYEPPEIVMASASTPISTFAPWNFTWSLPSSTTQFYVYLHFAEIETLQSLDTREFKVELNGKLAYERYSPRTLAMETIFYSTPQQCEGGKCILELTKTPKSTLPPLINALELFTVIDFPQLETNHDDVVAIKSIQNTYGLGKISWQGDPCVPKQFSWDGLNCNSSDISTPPTVTSLNLSSSQLTGIIAPGIENLIHLQKLDLSNNNLTGGVPEFLASMKSLLVINLSGNNLNGSVPLTLLQKKGLKLNLEGNSDLICPEGLCVTKDGNGSKKTNVVIPVVASVAFVVVLGSALAFFFVFKKKRPSNSEAPASYTQVSDVRTTRSNSEPAIMTKNRRFAYSEVVTMTNNFKRVLGKGGFGMVYHGTVNGNEQVAVKMLSHSSSQGYKEFKAEVELLLRVHHKNLVGLVGYCDEGENLALIYEYMANGDLREHMSGNRGGSILNWETRLKIVVESAQGLEYLHNGCKPPMVHRDVKTTNILLNEHFQAKLADFGLSRSFPIEGETHVSTVVAGTPGYLDPEYYRTNWLNEKSDVYSFGIVLLEIITNQPVINQSREKPHIAEWVGLMLTKGDIKNIMDPKLYGDYDSGSVWRAVELAMSCLNPSSTRRPTMSQVVIELNECLANENSRGGTSQNMNSQTSIEMSMNFDIGTTPDAR</sequence>
<evidence type="ECO:0000256" key="7">
    <source>
        <dbReference type="ARBA" id="ARBA00022692"/>
    </source>
</evidence>
<protein>
    <recommendedName>
        <fullName evidence="2">non-specific serine/threonine protein kinase</fullName>
        <ecNumber evidence="2">2.7.11.1</ecNumber>
    </recommendedName>
</protein>
<keyword evidence="14 19" id="KW-0472">Membrane</keyword>
<reference evidence="21" key="1">
    <citation type="submission" date="2016-07" db="EMBL/GenBank/DDBJ databases">
        <title>De novo transcriptome assembly of four accessions of the metal hyperaccumulator plant Noccaea caerulescens.</title>
        <authorList>
            <person name="Blande D."/>
            <person name="Halimaa P."/>
            <person name="Tervahauta A.I."/>
            <person name="Aarts M.G."/>
            <person name="Karenlampi S.O."/>
        </authorList>
    </citation>
    <scope>NUCLEOTIDE SEQUENCE</scope>
</reference>
<name>A0A1J3E1C1_NOCCA</name>
<comment type="catalytic activity">
    <reaction evidence="17">
        <text>L-seryl-[protein] + ATP = O-phospho-L-seryl-[protein] + ADP + H(+)</text>
        <dbReference type="Rhea" id="RHEA:17989"/>
        <dbReference type="Rhea" id="RHEA-COMP:9863"/>
        <dbReference type="Rhea" id="RHEA-COMP:11604"/>
        <dbReference type="ChEBI" id="CHEBI:15378"/>
        <dbReference type="ChEBI" id="CHEBI:29999"/>
        <dbReference type="ChEBI" id="CHEBI:30616"/>
        <dbReference type="ChEBI" id="CHEBI:83421"/>
        <dbReference type="ChEBI" id="CHEBI:456216"/>
        <dbReference type="EC" id="2.7.11.1"/>
    </reaction>
</comment>
<keyword evidence="13 19" id="KW-1133">Transmembrane helix</keyword>
<feature type="transmembrane region" description="Helical" evidence="19">
    <location>
        <begin position="536"/>
        <end position="560"/>
    </location>
</feature>
<dbReference type="Pfam" id="PF12819">
    <property type="entry name" value="Malectin_like"/>
    <property type="match status" value="1"/>
</dbReference>
<organism evidence="21">
    <name type="scientific">Noccaea caerulescens</name>
    <name type="common">Alpine penny-cress</name>
    <name type="synonym">Thlaspi caerulescens</name>
    <dbReference type="NCBI Taxonomy" id="107243"/>
    <lineage>
        <taxon>Eukaryota</taxon>
        <taxon>Viridiplantae</taxon>
        <taxon>Streptophyta</taxon>
        <taxon>Embryophyta</taxon>
        <taxon>Tracheophyta</taxon>
        <taxon>Spermatophyta</taxon>
        <taxon>Magnoliopsida</taxon>
        <taxon>eudicotyledons</taxon>
        <taxon>Gunneridae</taxon>
        <taxon>Pentapetalae</taxon>
        <taxon>rosids</taxon>
        <taxon>malvids</taxon>
        <taxon>Brassicales</taxon>
        <taxon>Brassicaceae</taxon>
        <taxon>Coluteocarpeae</taxon>
        <taxon>Noccaea</taxon>
    </lineage>
</organism>
<keyword evidence="9" id="KW-0677">Repeat</keyword>
<dbReference type="AlphaFoldDB" id="A0A1J3E1C1"/>
<proteinExistence type="predicted"/>
<keyword evidence="5" id="KW-0433">Leucine-rich repeat</keyword>
<dbReference type="FunFam" id="3.30.200.20:FF:000394">
    <property type="entry name" value="Leucine-rich repeat receptor-like protein kinase"/>
    <property type="match status" value="1"/>
</dbReference>
<evidence type="ECO:0000256" key="16">
    <source>
        <dbReference type="ARBA" id="ARBA00047899"/>
    </source>
</evidence>
<evidence type="ECO:0000256" key="2">
    <source>
        <dbReference type="ARBA" id="ARBA00012513"/>
    </source>
</evidence>
<dbReference type="SUPFAM" id="SSF52058">
    <property type="entry name" value="L domain-like"/>
    <property type="match status" value="1"/>
</dbReference>
<evidence type="ECO:0000313" key="21">
    <source>
        <dbReference type="EMBL" id="JAU25937.1"/>
    </source>
</evidence>
<evidence type="ECO:0000256" key="11">
    <source>
        <dbReference type="ARBA" id="ARBA00022777"/>
    </source>
</evidence>
<evidence type="ECO:0000256" key="6">
    <source>
        <dbReference type="ARBA" id="ARBA00022679"/>
    </source>
</evidence>
<evidence type="ECO:0000256" key="1">
    <source>
        <dbReference type="ARBA" id="ARBA00004167"/>
    </source>
</evidence>
<evidence type="ECO:0000256" key="18">
    <source>
        <dbReference type="PROSITE-ProRule" id="PRU10141"/>
    </source>
</evidence>
<dbReference type="InterPro" id="IPR017441">
    <property type="entry name" value="Protein_kinase_ATP_BS"/>
</dbReference>
<comment type="subcellular location">
    <subcellularLocation>
        <location evidence="1">Membrane</location>
        <topology evidence="1">Single-pass membrane protein</topology>
    </subcellularLocation>
</comment>
<dbReference type="InterPro" id="IPR032675">
    <property type="entry name" value="LRR_dom_sf"/>
</dbReference>
<evidence type="ECO:0000259" key="20">
    <source>
        <dbReference type="PROSITE" id="PS50011"/>
    </source>
</evidence>
<dbReference type="PANTHER" id="PTHR45631">
    <property type="entry name" value="OS07G0107800 PROTEIN-RELATED"/>
    <property type="match status" value="1"/>
</dbReference>
<keyword evidence="15 21" id="KW-0675">Receptor</keyword>
<evidence type="ECO:0000256" key="5">
    <source>
        <dbReference type="ARBA" id="ARBA00022614"/>
    </source>
</evidence>
<dbReference type="InterPro" id="IPR001245">
    <property type="entry name" value="Ser-Thr/Tyr_kinase_cat_dom"/>
</dbReference>
<evidence type="ECO:0000256" key="13">
    <source>
        <dbReference type="ARBA" id="ARBA00022989"/>
    </source>
</evidence>
<dbReference type="Gene3D" id="3.80.10.10">
    <property type="entry name" value="Ribonuclease Inhibitor"/>
    <property type="match status" value="1"/>
</dbReference>
<dbReference type="PANTHER" id="PTHR45631:SF59">
    <property type="entry name" value="PROTEIN KINASE DOMAIN-CONTAINING PROTEIN"/>
    <property type="match status" value="1"/>
</dbReference>
<dbReference type="PROSITE" id="PS00108">
    <property type="entry name" value="PROTEIN_KINASE_ST"/>
    <property type="match status" value="1"/>
</dbReference>
<keyword evidence="7 19" id="KW-0812">Transmembrane</keyword>
<dbReference type="Gene3D" id="1.10.510.10">
    <property type="entry name" value="Transferase(Phosphotransferase) domain 1"/>
    <property type="match status" value="1"/>
</dbReference>
<dbReference type="PROSITE" id="PS00107">
    <property type="entry name" value="PROTEIN_KINASE_ATP"/>
    <property type="match status" value="1"/>
</dbReference>
<dbReference type="GO" id="GO:0004674">
    <property type="term" value="F:protein serine/threonine kinase activity"/>
    <property type="evidence" value="ECO:0007669"/>
    <property type="project" value="UniProtKB-KW"/>
</dbReference>
<evidence type="ECO:0000256" key="12">
    <source>
        <dbReference type="ARBA" id="ARBA00022840"/>
    </source>
</evidence>
<dbReference type="Pfam" id="PF13855">
    <property type="entry name" value="LRR_8"/>
    <property type="match status" value="1"/>
</dbReference>
<dbReference type="CDD" id="cd14066">
    <property type="entry name" value="STKc_IRAK"/>
    <property type="match status" value="1"/>
</dbReference>
<keyword evidence="8" id="KW-0732">Signal</keyword>
<dbReference type="PROSITE" id="PS50011">
    <property type="entry name" value="PROTEIN_KINASE_DOM"/>
    <property type="match status" value="1"/>
</dbReference>
<evidence type="ECO:0000256" key="9">
    <source>
        <dbReference type="ARBA" id="ARBA00022737"/>
    </source>
</evidence>
<dbReference type="SMART" id="SM00220">
    <property type="entry name" value="S_TKc"/>
    <property type="match status" value="1"/>
</dbReference>
<comment type="catalytic activity">
    <reaction evidence="16">
        <text>L-threonyl-[protein] + ATP = O-phospho-L-threonyl-[protein] + ADP + H(+)</text>
        <dbReference type="Rhea" id="RHEA:46608"/>
        <dbReference type="Rhea" id="RHEA-COMP:11060"/>
        <dbReference type="Rhea" id="RHEA-COMP:11605"/>
        <dbReference type="ChEBI" id="CHEBI:15378"/>
        <dbReference type="ChEBI" id="CHEBI:30013"/>
        <dbReference type="ChEBI" id="CHEBI:30616"/>
        <dbReference type="ChEBI" id="CHEBI:61977"/>
        <dbReference type="ChEBI" id="CHEBI:456216"/>
        <dbReference type="EC" id="2.7.11.1"/>
    </reaction>
</comment>
<evidence type="ECO:0000256" key="10">
    <source>
        <dbReference type="ARBA" id="ARBA00022741"/>
    </source>
</evidence>
<dbReference type="InterPro" id="IPR001611">
    <property type="entry name" value="Leu-rich_rpt"/>
</dbReference>
<keyword evidence="12 18" id="KW-0067">ATP-binding</keyword>
<evidence type="ECO:0000256" key="14">
    <source>
        <dbReference type="ARBA" id="ARBA00023136"/>
    </source>
</evidence>
<gene>
    <name evidence="21" type="ORF">GA_TR1266_c0_g1_i1_g.3974</name>
</gene>
<keyword evidence="3" id="KW-0723">Serine/threonine-protein kinase</keyword>
<feature type="domain" description="Protein kinase" evidence="20">
    <location>
        <begin position="608"/>
        <end position="881"/>
    </location>
</feature>
<dbReference type="InterPro" id="IPR024788">
    <property type="entry name" value="Malectin-like_Carb-bd_dom"/>
</dbReference>
<dbReference type="SUPFAM" id="SSF56112">
    <property type="entry name" value="Protein kinase-like (PK-like)"/>
    <property type="match status" value="1"/>
</dbReference>
<evidence type="ECO:0000256" key="4">
    <source>
        <dbReference type="ARBA" id="ARBA00022553"/>
    </source>
</evidence>
<dbReference type="FunFam" id="1.10.510.10:FF:000146">
    <property type="entry name" value="LRR receptor-like serine/threonine-protein kinase IOS1"/>
    <property type="match status" value="1"/>
</dbReference>
<dbReference type="InterPro" id="IPR011009">
    <property type="entry name" value="Kinase-like_dom_sf"/>
</dbReference>
<evidence type="ECO:0000256" key="3">
    <source>
        <dbReference type="ARBA" id="ARBA00022527"/>
    </source>
</evidence>
<keyword evidence="6" id="KW-0808">Transferase</keyword>
<evidence type="ECO:0000256" key="19">
    <source>
        <dbReference type="SAM" id="Phobius"/>
    </source>
</evidence>
<dbReference type="Gene3D" id="2.60.120.430">
    <property type="entry name" value="Galactose-binding lectin"/>
    <property type="match status" value="1"/>
</dbReference>
<feature type="binding site" evidence="18">
    <location>
        <position position="636"/>
    </location>
    <ligand>
        <name>ATP</name>
        <dbReference type="ChEBI" id="CHEBI:30616"/>
    </ligand>
</feature>
<dbReference type="Pfam" id="PF07714">
    <property type="entry name" value="PK_Tyr_Ser-Thr"/>
    <property type="match status" value="1"/>
</dbReference>
<dbReference type="FunFam" id="3.80.10.10:FF:000129">
    <property type="entry name" value="Leucine-rich repeat receptor-like kinase"/>
    <property type="match status" value="1"/>
</dbReference>
<keyword evidence="11 21" id="KW-0418">Kinase</keyword>